<dbReference type="Proteomes" id="UP001548832">
    <property type="component" value="Unassembled WGS sequence"/>
</dbReference>
<gene>
    <name evidence="1" type="ORF">ABVQ20_34155</name>
</gene>
<name>A0ABV2DRE7_9HYPH</name>
<dbReference type="Gene3D" id="2.115.10.20">
    <property type="entry name" value="Glycosyl hydrolase domain, family 43"/>
    <property type="match status" value="1"/>
</dbReference>
<organism evidence="1 2">
    <name type="scientific">Mesorhizobium shangrilense</name>
    <dbReference type="NCBI Taxonomy" id="460060"/>
    <lineage>
        <taxon>Bacteria</taxon>
        <taxon>Pseudomonadati</taxon>
        <taxon>Pseudomonadota</taxon>
        <taxon>Alphaproteobacteria</taxon>
        <taxon>Hyphomicrobiales</taxon>
        <taxon>Phyllobacteriaceae</taxon>
        <taxon>Mesorhizobium</taxon>
    </lineage>
</organism>
<keyword evidence="2" id="KW-1185">Reference proteome</keyword>
<proteinExistence type="predicted"/>
<protein>
    <recommendedName>
        <fullName evidence="3">Sulfotransferase domain-containing protein</fullName>
    </recommendedName>
</protein>
<accession>A0ABV2DRE7</accession>
<dbReference type="SUPFAM" id="SSF75005">
    <property type="entry name" value="Arabinanase/levansucrase/invertase"/>
    <property type="match status" value="1"/>
</dbReference>
<dbReference type="InterPro" id="IPR027417">
    <property type="entry name" value="P-loop_NTPase"/>
</dbReference>
<evidence type="ECO:0000313" key="1">
    <source>
        <dbReference type="EMBL" id="MET2832003.1"/>
    </source>
</evidence>
<dbReference type="Gene3D" id="3.40.50.300">
    <property type="entry name" value="P-loop containing nucleotide triphosphate hydrolases"/>
    <property type="match status" value="1"/>
</dbReference>
<dbReference type="EMBL" id="JBEWSZ010000006">
    <property type="protein sequence ID" value="MET2832003.1"/>
    <property type="molecule type" value="Genomic_DNA"/>
</dbReference>
<dbReference type="SUPFAM" id="SSF52540">
    <property type="entry name" value="P-loop containing nucleoside triphosphate hydrolases"/>
    <property type="match status" value="1"/>
</dbReference>
<reference evidence="1 2" key="1">
    <citation type="submission" date="2024-06" db="EMBL/GenBank/DDBJ databases">
        <authorList>
            <person name="Kim D.-U."/>
        </authorList>
    </citation>
    <scope>NUCLEOTIDE SEQUENCE [LARGE SCALE GENOMIC DNA]</scope>
    <source>
        <strain evidence="1 2">KACC15460</strain>
    </source>
</reference>
<evidence type="ECO:0008006" key="3">
    <source>
        <dbReference type="Google" id="ProtNLM"/>
    </source>
</evidence>
<comment type="caution">
    <text evidence="1">The sequence shown here is derived from an EMBL/GenBank/DDBJ whole genome shotgun (WGS) entry which is preliminary data.</text>
</comment>
<evidence type="ECO:0000313" key="2">
    <source>
        <dbReference type="Proteomes" id="UP001548832"/>
    </source>
</evidence>
<dbReference type="RefSeq" id="WP_354464226.1">
    <property type="nucleotide sequence ID" value="NZ_JBEWSZ010000006.1"/>
</dbReference>
<dbReference type="InterPro" id="IPR023296">
    <property type="entry name" value="Glyco_hydro_beta-prop_sf"/>
</dbReference>
<sequence length="558" mass="62390">MNESLHGTHHTSAQIDAVLAAGRQGPVITPDMLSGEDGSNINGPSLIKVPDWAPGRLGAYYLYFAHHTGTYIRLAYSDSLQGPWRVHAGGVLALDQCPFLKEHIASPDVHIDHQRRRFVMYFHGPTKSGKGQMTFPATSGDGLGFNPLPEVLGPSYARIFRHDGWWYGLLGTDAVTLFRSRDGISDFRQGPVVLSAARRRVLPRHVAVQKSDELLRVYYTRKGDAPERVLHGTIDLTGDWRQWKVRGATELLRPMTAFEGADLPVRRSRPGAAKGRENALRDPAVFEEADRTWLLYAVAAESGIALAEISFAEPPRIGATGRAIASLQELGGRLVGGVGRMLSPRSSERRVPEQAGPGIFIAGCARSGTTLTLGLMACFDDIYVHPVEAPHSLLDRLDRPENNLVVKRTAHCHEHLSALPASVGLIYCVRHPFDVLTSTHPETKHLRHFHVTTERWEAEYDGLMRLREAQPERSILYLRYEDLIAKPDVVQDNISRQFDLSPVIPFSQDPNNPIRATSLRKWESNEEFRVYLHGLPQAFLDRVESFCRQFGYDMPDRQ</sequence>